<evidence type="ECO:0000313" key="5">
    <source>
        <dbReference type="EMBL" id="SPY99967.1"/>
    </source>
</evidence>
<dbReference type="RefSeq" id="WP_112297448.1">
    <property type="nucleotide sequence ID" value="NZ_JAAMQY010000010.1"/>
</dbReference>
<feature type="coiled-coil region" evidence="1">
    <location>
        <begin position="276"/>
        <end position="338"/>
    </location>
</feature>
<feature type="region of interest" description="Disordered" evidence="2">
    <location>
        <begin position="350"/>
        <end position="373"/>
    </location>
</feature>
<sequence length="496" mass="53758">MHNDQRSPHPQYNFEEEVNVEQFSREVHEVAQQSAHEKHHSQNNYHDQEQARAGITDHGHHNQHIGGYASSSFADEQISLDEIDRNLQQGIDHDAADVKSSNKSKFGLYIALAVIGFLIVMGGFLFVAYKVLVPSTNQPQHSTLIDYNAGASSANDTVNSFGKTLGVSADDIGGDSLPTRPVQRESQTDFQLEASSQSSSPNAVPKTEPLIVNSGISDAPSAAAKTEPQQIVSSNTASAGVAVSDEDAAYDSLVGQLASSDLPIGAIKIDENAIQNQVANKQIGEMKNEITKTRNDITEVRSAISTITDQMKQIGEVIDRNNSSQEELSKQIADLKKTTADTSASLEQLKKSSQVASMNTSQRNSRESKEADRIVKAAEQELTKTSKLEAKKVESQNDKPSMTVKPVPERPKLAAVPVQKPVPENKQTLPAQCDGRMVSANWRLKGVNASAAYVVRVQDQQGLLIKPGVSVPGFGDVISFDPINRVVCTTQGLIKR</sequence>
<feature type="region of interest" description="Disordered" evidence="2">
    <location>
        <begin position="27"/>
        <end position="46"/>
    </location>
</feature>
<feature type="transmembrane region" description="Helical" evidence="3">
    <location>
        <begin position="106"/>
        <end position="129"/>
    </location>
</feature>
<keyword evidence="1" id="KW-0175">Coiled coil</keyword>
<dbReference type="Proteomes" id="UP000638986">
    <property type="component" value="Unassembled WGS sequence"/>
</dbReference>
<evidence type="ECO:0000256" key="1">
    <source>
        <dbReference type="SAM" id="Coils"/>
    </source>
</evidence>
<protein>
    <submittedName>
        <fullName evidence="5">Uncharacterized protein</fullName>
    </submittedName>
</protein>
<dbReference type="Proteomes" id="UP000250443">
    <property type="component" value="Unassembled WGS sequence"/>
</dbReference>
<feature type="compositionally biased region" description="Polar residues" evidence="2">
    <location>
        <begin position="350"/>
        <end position="363"/>
    </location>
</feature>
<evidence type="ECO:0000256" key="3">
    <source>
        <dbReference type="SAM" id="Phobius"/>
    </source>
</evidence>
<evidence type="ECO:0000313" key="7">
    <source>
        <dbReference type="Proteomes" id="UP000638986"/>
    </source>
</evidence>
<reference evidence="4 7" key="2">
    <citation type="submission" date="2020-11" db="EMBL/GenBank/DDBJ databases">
        <title>Enhanced detection system for hospital associated transmission using whole genome sequencing surveillance.</title>
        <authorList>
            <person name="Harrison L.H."/>
            <person name="Van Tyne D."/>
            <person name="Marsh J.W."/>
            <person name="Griffith M.P."/>
            <person name="Snyder D.J."/>
            <person name="Cooper V.S."/>
            <person name="Mustapha M."/>
        </authorList>
    </citation>
    <scope>NUCLEOTIDE SEQUENCE [LARGE SCALE GENOMIC DNA]</scope>
    <source>
        <strain evidence="4 7">PSB00013</strain>
    </source>
</reference>
<reference evidence="5 6" key="1">
    <citation type="submission" date="2018-06" db="EMBL/GenBank/DDBJ databases">
        <authorList>
            <consortium name="Pathogen Informatics"/>
            <person name="Doyle S."/>
        </authorList>
    </citation>
    <scope>NUCLEOTIDE SEQUENCE [LARGE SCALE GENOMIC DNA]</scope>
    <source>
        <strain evidence="5 6">NCTC11842</strain>
    </source>
</reference>
<name>A0A2X2BWA1_PSELU</name>
<accession>A0A2X2BWA1</accession>
<keyword evidence="3" id="KW-0812">Transmembrane</keyword>
<keyword evidence="3" id="KW-1133">Transmembrane helix</keyword>
<organism evidence="5 6">
    <name type="scientific">Pseudomonas luteola</name>
    <dbReference type="NCBI Taxonomy" id="47886"/>
    <lineage>
        <taxon>Bacteria</taxon>
        <taxon>Pseudomonadati</taxon>
        <taxon>Pseudomonadota</taxon>
        <taxon>Gammaproteobacteria</taxon>
        <taxon>Pseudomonadales</taxon>
        <taxon>Pseudomonadaceae</taxon>
        <taxon>Pseudomonas</taxon>
    </lineage>
</organism>
<feature type="region of interest" description="Disordered" evidence="2">
    <location>
        <begin position="172"/>
        <end position="214"/>
    </location>
</feature>
<feature type="compositionally biased region" description="Basic and acidic residues" evidence="2">
    <location>
        <begin position="364"/>
        <end position="373"/>
    </location>
</feature>
<evidence type="ECO:0000256" key="2">
    <source>
        <dbReference type="SAM" id="MobiDB-lite"/>
    </source>
</evidence>
<evidence type="ECO:0000313" key="4">
    <source>
        <dbReference type="EMBL" id="MBH3440931.1"/>
    </source>
</evidence>
<proteinExistence type="predicted"/>
<keyword evidence="3" id="KW-0472">Membrane</keyword>
<gene>
    <name evidence="4" type="ORF">I5Q09_19800</name>
    <name evidence="5" type="ORF">NCTC11842_00112</name>
</gene>
<dbReference type="AlphaFoldDB" id="A0A2X2BWA1"/>
<dbReference type="EMBL" id="JADTXM010000015">
    <property type="protein sequence ID" value="MBH3440931.1"/>
    <property type="molecule type" value="Genomic_DNA"/>
</dbReference>
<dbReference type="EMBL" id="UAUF01000002">
    <property type="protein sequence ID" value="SPY99967.1"/>
    <property type="molecule type" value="Genomic_DNA"/>
</dbReference>
<evidence type="ECO:0000313" key="6">
    <source>
        <dbReference type="Proteomes" id="UP000250443"/>
    </source>
</evidence>
<feature type="compositionally biased region" description="Polar residues" evidence="2">
    <location>
        <begin position="188"/>
        <end position="202"/>
    </location>
</feature>